<gene>
    <name evidence="6" type="ORF">IEQ34_005360</name>
</gene>
<reference evidence="6 7" key="1">
    <citation type="journal article" date="2021" name="Hortic Res">
        <title>Chromosome-scale assembly of the Dendrobium chrysotoxum genome enhances the understanding of orchid evolution.</title>
        <authorList>
            <person name="Zhang Y."/>
            <person name="Zhang G.Q."/>
            <person name="Zhang D."/>
            <person name="Liu X.D."/>
            <person name="Xu X.Y."/>
            <person name="Sun W.H."/>
            <person name="Yu X."/>
            <person name="Zhu X."/>
            <person name="Wang Z.W."/>
            <person name="Zhao X."/>
            <person name="Zhong W.Y."/>
            <person name="Chen H."/>
            <person name="Yin W.L."/>
            <person name="Huang T."/>
            <person name="Niu S.C."/>
            <person name="Liu Z.J."/>
        </authorList>
    </citation>
    <scope>NUCLEOTIDE SEQUENCE [LARGE SCALE GENOMIC DNA]</scope>
    <source>
        <strain evidence="6">Lindl</strain>
    </source>
</reference>
<dbReference type="PANTHER" id="PTHR32258:SF3">
    <property type="entry name" value="PROTEIN NETWORKED 4A"/>
    <property type="match status" value="1"/>
</dbReference>
<evidence type="ECO:0000256" key="4">
    <source>
        <dbReference type="SAM" id="MobiDB-lite"/>
    </source>
</evidence>
<evidence type="ECO:0000313" key="6">
    <source>
        <dbReference type="EMBL" id="KAH0465257.1"/>
    </source>
</evidence>
<dbReference type="GO" id="GO:0005774">
    <property type="term" value="C:vacuolar membrane"/>
    <property type="evidence" value="ECO:0007669"/>
    <property type="project" value="TreeGrafter"/>
</dbReference>
<evidence type="ECO:0000256" key="1">
    <source>
        <dbReference type="ARBA" id="ARBA00023054"/>
    </source>
</evidence>
<dbReference type="PROSITE" id="PS51774">
    <property type="entry name" value="NAB"/>
    <property type="match status" value="1"/>
</dbReference>
<keyword evidence="7" id="KW-1185">Reference proteome</keyword>
<evidence type="ECO:0000313" key="7">
    <source>
        <dbReference type="Proteomes" id="UP000775213"/>
    </source>
</evidence>
<proteinExistence type="inferred from homology"/>
<feature type="compositionally biased region" description="Low complexity" evidence="4">
    <location>
        <begin position="161"/>
        <end position="171"/>
    </location>
</feature>
<dbReference type="InterPro" id="IPR051861">
    <property type="entry name" value="NET_actin-binding_domain"/>
</dbReference>
<dbReference type="PANTHER" id="PTHR32258">
    <property type="entry name" value="PROTEIN NETWORKED 4A"/>
    <property type="match status" value="1"/>
</dbReference>
<comment type="similarity">
    <text evidence="2">Belongs to the NET family.</text>
</comment>
<dbReference type="Proteomes" id="UP000775213">
    <property type="component" value="Unassembled WGS sequence"/>
</dbReference>
<feature type="domain" description="NAB" evidence="5">
    <location>
        <begin position="10"/>
        <end position="90"/>
    </location>
</feature>
<dbReference type="GO" id="GO:0003779">
    <property type="term" value="F:actin binding"/>
    <property type="evidence" value="ECO:0007669"/>
    <property type="project" value="InterPro"/>
</dbReference>
<dbReference type="Pfam" id="PF07765">
    <property type="entry name" value="KIP1"/>
    <property type="match status" value="1"/>
</dbReference>
<feature type="coiled-coil region" evidence="3">
    <location>
        <begin position="687"/>
        <end position="809"/>
    </location>
</feature>
<evidence type="ECO:0000256" key="2">
    <source>
        <dbReference type="ARBA" id="ARBA00038006"/>
    </source>
</evidence>
<organism evidence="6 7">
    <name type="scientific">Dendrobium chrysotoxum</name>
    <name type="common">Orchid</name>
    <dbReference type="NCBI Taxonomy" id="161865"/>
    <lineage>
        <taxon>Eukaryota</taxon>
        <taxon>Viridiplantae</taxon>
        <taxon>Streptophyta</taxon>
        <taxon>Embryophyta</taxon>
        <taxon>Tracheophyta</taxon>
        <taxon>Spermatophyta</taxon>
        <taxon>Magnoliopsida</taxon>
        <taxon>Liliopsida</taxon>
        <taxon>Asparagales</taxon>
        <taxon>Orchidaceae</taxon>
        <taxon>Epidendroideae</taxon>
        <taxon>Malaxideae</taxon>
        <taxon>Dendrobiinae</taxon>
        <taxon>Dendrobium</taxon>
    </lineage>
</organism>
<dbReference type="EMBL" id="JAGFBR010000006">
    <property type="protein sequence ID" value="KAH0465257.1"/>
    <property type="molecule type" value="Genomic_DNA"/>
</dbReference>
<feature type="coiled-coil region" evidence="3">
    <location>
        <begin position="186"/>
        <end position="213"/>
    </location>
</feature>
<feature type="coiled-coil region" evidence="3">
    <location>
        <begin position="400"/>
        <end position="502"/>
    </location>
</feature>
<feature type="compositionally biased region" description="Polar residues" evidence="4">
    <location>
        <begin position="96"/>
        <end position="122"/>
    </location>
</feature>
<feature type="region of interest" description="Disordered" evidence="4">
    <location>
        <begin position="151"/>
        <end position="179"/>
    </location>
</feature>
<name>A0AAV7HBL6_DENCH</name>
<protein>
    <recommendedName>
        <fullName evidence="5">NAB domain-containing protein</fullName>
    </recommendedName>
</protein>
<feature type="coiled-coil region" evidence="3">
    <location>
        <begin position="566"/>
        <end position="647"/>
    </location>
</feature>
<evidence type="ECO:0000256" key="3">
    <source>
        <dbReference type="SAM" id="Coils"/>
    </source>
</evidence>
<accession>A0AAV7HBL6</accession>
<feature type="coiled-coil region" evidence="3">
    <location>
        <begin position="320"/>
        <end position="361"/>
    </location>
</feature>
<keyword evidence="1 3" id="KW-0175">Coiled coil</keyword>
<sequence length="854" mass="97463">MKRLASRKSHSWWWDSHISPKNSKWLSENLEKMDRLVKEMLKLIEEEGDTFAKKAEMYYRRRPELISRVEDFYRMYRALAERYDILTGELRKNIPSDLQSQGSGNCSDFGTEPASPSFSLSPDRTPERKQKLPKPLRRAAGFDVFLGSTTSSDFSRKGSDESSSASSSESGSESEDGKIVDAYENTSGLNARIIQLEDQLREAREKLKEYEKGSNGQCVHLVSIDEHHDAKDEIPAVVEVEAKLHPESVDKTVVSETEISNHKSEIKSLKEAMEAAAKQFKAEISLKDHTIEEYKTQLDAAMSKFIQEKSTLEGELKSSIAGLKLEAEQLSEKKSGLEIRILEQEQMINELKVMLAESSERSFHEKSILESKVCSLMESEKILASKLRALDVVRVESERHSESEDKRAALEAEISNHKGEIKCLKEAMEAAAKQYEAEISVKEHTIEEYKTQLDAAINKFMLEKSTLEAELKNNVADLKLEVEKLSEKKSSLEIRILVLEQMIKELKVMSTESVEKLLHEKSLLESKVCSLMDSVNIHESKLQALQAEFELHPESEDRTVVLEAEISNHKGEIKCLKEAMEAAAKQFEGEISIKDHTIEEYKTQLDEAMNKFMQENSTLEAELKRSIADLKLEAEQLSEKNSSLEIIILKQEQVIKELKVMSTESSERLLHEKSILGSKVSSLMDSEIIYASKLQALEDRIRELEVEKMEACNVSAKRIDELNQSLDGSKLKIDMLTSEKDELNARVSRLMDDAKSRDDNLRSMADHLHQLHIEHVNLIKEIEEARKNSVELMNRVRELEEDVERQKLLILDGAEGKREAIRQLCFSLEHYRDGYQKLRQMLQGHTKRVAVMAT</sequence>
<comment type="caution">
    <text evidence="6">The sequence shown here is derived from an EMBL/GenBank/DDBJ whole genome shotgun (WGS) entry which is preliminary data.</text>
</comment>
<dbReference type="AlphaFoldDB" id="A0AAV7HBL6"/>
<dbReference type="InterPro" id="IPR011684">
    <property type="entry name" value="NAB"/>
</dbReference>
<feature type="region of interest" description="Disordered" evidence="4">
    <location>
        <begin position="95"/>
        <end position="134"/>
    </location>
</feature>
<evidence type="ECO:0000259" key="5">
    <source>
        <dbReference type="PROSITE" id="PS51774"/>
    </source>
</evidence>